<dbReference type="EMBL" id="FOZL01000001">
    <property type="protein sequence ID" value="SFS10201.1"/>
    <property type="molecule type" value="Genomic_DNA"/>
</dbReference>
<evidence type="ECO:0000256" key="1">
    <source>
        <dbReference type="SAM" id="MobiDB-lite"/>
    </source>
</evidence>
<organism evidence="2 3">
    <name type="scientific">Granulicella pectinivorans</name>
    <dbReference type="NCBI Taxonomy" id="474950"/>
    <lineage>
        <taxon>Bacteria</taxon>
        <taxon>Pseudomonadati</taxon>
        <taxon>Acidobacteriota</taxon>
        <taxon>Terriglobia</taxon>
        <taxon>Terriglobales</taxon>
        <taxon>Acidobacteriaceae</taxon>
        <taxon>Granulicella</taxon>
    </lineage>
</organism>
<evidence type="ECO:0000313" key="2">
    <source>
        <dbReference type="EMBL" id="SFS10201.1"/>
    </source>
</evidence>
<feature type="region of interest" description="Disordered" evidence="1">
    <location>
        <begin position="1"/>
        <end position="35"/>
    </location>
</feature>
<proteinExistence type="predicted"/>
<keyword evidence="3" id="KW-1185">Reference proteome</keyword>
<dbReference type="AlphaFoldDB" id="A0A1I6M3E3"/>
<dbReference type="Proteomes" id="UP000199024">
    <property type="component" value="Unassembled WGS sequence"/>
</dbReference>
<name>A0A1I6M3E3_9BACT</name>
<accession>A0A1I6M3E3</accession>
<evidence type="ECO:0000313" key="3">
    <source>
        <dbReference type="Proteomes" id="UP000199024"/>
    </source>
</evidence>
<gene>
    <name evidence="2" type="ORF">SAMN05421771_1759</name>
</gene>
<sequence>MLADSTPPVLPAKTPVAKGGARAKESETPKTVSEQLRKTPTLVVSPSVLADFDATDFPFLIATDRDGIIRLMMPAAPDNALVQGGIVDQMTTTVMATWPAKEAK</sequence>
<reference evidence="2 3" key="1">
    <citation type="submission" date="2016-10" db="EMBL/GenBank/DDBJ databases">
        <authorList>
            <person name="de Groot N.N."/>
        </authorList>
    </citation>
    <scope>NUCLEOTIDE SEQUENCE [LARGE SCALE GENOMIC DNA]</scope>
    <source>
        <strain evidence="2 3">DSM 21001</strain>
    </source>
</reference>
<dbReference type="STRING" id="474950.SAMN05421771_1759"/>
<protein>
    <submittedName>
        <fullName evidence="2">Uncharacterized protein</fullName>
    </submittedName>
</protein>